<dbReference type="CDD" id="cd00833">
    <property type="entry name" value="PKS"/>
    <property type="match status" value="2"/>
</dbReference>
<protein>
    <submittedName>
        <fullName evidence="8">Uncharacterized protein</fullName>
    </submittedName>
</protein>
<evidence type="ECO:0000259" key="6">
    <source>
        <dbReference type="PROSITE" id="PS52004"/>
    </source>
</evidence>
<feature type="region of interest" description="C-terminal hotdog fold" evidence="4">
    <location>
        <begin position="975"/>
        <end position="1120"/>
    </location>
</feature>
<proteinExistence type="predicted"/>
<dbReference type="GO" id="GO:0006633">
    <property type="term" value="P:fatty acid biosynthetic process"/>
    <property type="evidence" value="ECO:0007669"/>
    <property type="project" value="InterPro"/>
</dbReference>
<dbReference type="Pfam" id="PF02801">
    <property type="entry name" value="Ketoacyl-synt_C"/>
    <property type="match status" value="2"/>
</dbReference>
<dbReference type="CDD" id="cd08955">
    <property type="entry name" value="KR_2_FAS_SDR_x"/>
    <property type="match status" value="1"/>
</dbReference>
<dbReference type="Pfam" id="PF14765">
    <property type="entry name" value="PS-DH"/>
    <property type="match status" value="1"/>
</dbReference>
<dbReference type="Gene3D" id="3.40.50.720">
    <property type="entry name" value="NAD(P)-binding Rossmann-like Domain"/>
    <property type="match status" value="1"/>
</dbReference>
<dbReference type="Pfam" id="PF00550">
    <property type="entry name" value="PP-binding"/>
    <property type="match status" value="3"/>
</dbReference>
<feature type="active site" description="Proton donor; for dehydratase activity" evidence="4">
    <location>
        <position position="1041"/>
    </location>
</feature>
<feature type="domain" description="PKS/mFAS DH" evidence="7">
    <location>
        <begin position="855"/>
        <end position="1120"/>
    </location>
</feature>
<feature type="domain" description="Carrier" evidence="5">
    <location>
        <begin position="21"/>
        <end position="95"/>
    </location>
</feature>
<dbReference type="SMART" id="SM00825">
    <property type="entry name" value="PKS_KS"/>
    <property type="match status" value="2"/>
</dbReference>
<evidence type="ECO:0000313" key="8">
    <source>
        <dbReference type="EMBL" id="CAJ1381210.1"/>
    </source>
</evidence>
<dbReference type="InterPro" id="IPR018201">
    <property type="entry name" value="Ketoacyl_synth_AS"/>
</dbReference>
<dbReference type="PANTHER" id="PTHR43775">
    <property type="entry name" value="FATTY ACID SYNTHASE"/>
    <property type="match status" value="1"/>
</dbReference>
<dbReference type="InterPro" id="IPR020807">
    <property type="entry name" value="PKS_DH"/>
</dbReference>
<dbReference type="InterPro" id="IPR020841">
    <property type="entry name" value="PKS_Beta-ketoAc_synthase_dom"/>
</dbReference>
<dbReference type="InterPro" id="IPR009081">
    <property type="entry name" value="PP-bd_ACP"/>
</dbReference>
<name>A0AA36MQ46_9DINO</name>
<reference evidence="8" key="1">
    <citation type="submission" date="2023-08" db="EMBL/GenBank/DDBJ databases">
        <authorList>
            <person name="Chen Y."/>
            <person name="Shah S."/>
            <person name="Dougan E. K."/>
            <person name="Thang M."/>
            <person name="Chan C."/>
        </authorList>
    </citation>
    <scope>NUCLEOTIDE SEQUENCE</scope>
</reference>
<feature type="domain" description="Ketosynthase family 3 (KS3)" evidence="6">
    <location>
        <begin position="107"/>
        <end position="519"/>
    </location>
</feature>
<dbReference type="SUPFAM" id="SSF55048">
    <property type="entry name" value="Probable ACP-binding domain of malonyl-CoA ACP transacylase"/>
    <property type="match status" value="2"/>
</dbReference>
<evidence type="ECO:0000259" key="5">
    <source>
        <dbReference type="PROSITE" id="PS50075"/>
    </source>
</evidence>
<dbReference type="PROSITE" id="PS52019">
    <property type="entry name" value="PKS_MFAS_DH"/>
    <property type="match status" value="2"/>
</dbReference>
<accession>A0AA36MQ46</accession>
<dbReference type="SMART" id="SM01294">
    <property type="entry name" value="PKS_PP_betabranch"/>
    <property type="match status" value="1"/>
</dbReference>
<dbReference type="GO" id="GO:0004315">
    <property type="term" value="F:3-oxoacyl-[acyl-carrier-protein] synthase activity"/>
    <property type="evidence" value="ECO:0007669"/>
    <property type="project" value="InterPro"/>
</dbReference>
<keyword evidence="3" id="KW-0808">Transferase</keyword>
<dbReference type="Gene3D" id="1.10.1200.10">
    <property type="entry name" value="ACP-like"/>
    <property type="match status" value="3"/>
</dbReference>
<dbReference type="InterPro" id="IPR016035">
    <property type="entry name" value="Acyl_Trfase/lysoPLipase"/>
</dbReference>
<dbReference type="SMART" id="SM00822">
    <property type="entry name" value="PKS_KR"/>
    <property type="match status" value="1"/>
</dbReference>
<dbReference type="SMART" id="SM00823">
    <property type="entry name" value="PKS_PP"/>
    <property type="match status" value="3"/>
</dbReference>
<comment type="caution">
    <text evidence="4">Lacks conserved residue(s) required for the propagation of feature annotation.</text>
</comment>
<evidence type="ECO:0000259" key="7">
    <source>
        <dbReference type="PROSITE" id="PS52019"/>
    </source>
</evidence>
<dbReference type="InterPro" id="IPR036736">
    <property type="entry name" value="ACP-like_sf"/>
</dbReference>
<dbReference type="Gene3D" id="3.40.47.10">
    <property type="match status" value="2"/>
</dbReference>
<dbReference type="InterPro" id="IPR049551">
    <property type="entry name" value="PKS_DH_C"/>
</dbReference>
<dbReference type="InterPro" id="IPR001227">
    <property type="entry name" value="Ac_transferase_dom_sf"/>
</dbReference>
<feature type="region of interest" description="N-terminal hotdog fold" evidence="4">
    <location>
        <begin position="1979"/>
        <end position="2102"/>
    </location>
</feature>
<feature type="region of interest" description="C-terminal hotdog fold" evidence="4">
    <location>
        <begin position="2108"/>
        <end position="2241"/>
    </location>
</feature>
<comment type="caution">
    <text evidence="8">The sequence shown here is derived from an EMBL/GenBank/DDBJ whole genome shotgun (WGS) entry which is preliminary data.</text>
</comment>
<dbReference type="InterPro" id="IPR042104">
    <property type="entry name" value="PKS_dehydratase_sf"/>
</dbReference>
<feature type="region of interest" description="N-terminal hotdog fold" evidence="4">
    <location>
        <begin position="855"/>
        <end position="963"/>
    </location>
</feature>
<dbReference type="InterPro" id="IPR020806">
    <property type="entry name" value="PKS_PP-bd"/>
</dbReference>
<evidence type="ECO:0000256" key="1">
    <source>
        <dbReference type="ARBA" id="ARBA00022450"/>
    </source>
</evidence>
<dbReference type="InterPro" id="IPR016039">
    <property type="entry name" value="Thiolase-like"/>
</dbReference>
<feature type="domain" description="Ketosynthase family 3 (KS3)" evidence="6">
    <location>
        <begin position="1225"/>
        <end position="1634"/>
    </location>
</feature>
<dbReference type="InterPro" id="IPR014031">
    <property type="entry name" value="Ketoacyl_synth_C"/>
</dbReference>
<dbReference type="PROSITE" id="PS52004">
    <property type="entry name" value="KS3_2"/>
    <property type="match status" value="2"/>
</dbReference>
<dbReference type="InterPro" id="IPR036291">
    <property type="entry name" value="NAD(P)-bd_dom_sf"/>
</dbReference>
<dbReference type="InterPro" id="IPR016036">
    <property type="entry name" value="Malonyl_transacylase_ACP-bd"/>
</dbReference>
<sequence length="2895" mass="312164">MAQENRESVELKDHTAMPWGSALVDLIKEVAAEVLHAPASWVQAERPLMDLGLSSAGALSLARLLGARLGTQLPATLAFDHPTINDMAWTISESGTREPVLVARPDNRNPFVTSSSCRVPGADGLDAYWRLLTEEHDAVQEVPLLRWDHDLYYSAEAPRGKTYARHGGFIEGIDLIDTNYFGLGIAEAKAMLPQQCLVLVASEEALRADCFTRGELINRPLSVFAAVSLDGFQLAVSEASVYTGPGISSAIAANRISYVFGLKGPSMAVDTACSSSLAALHAAVWSLESNRTGGMGGLVQAAIVAAADVMLGAGSLMIRSVAGMLSPDGRCKTFNATADGYIRGEGAGAVLLRHGPGVELCAVATNQDGKSATLTAPNGPSQALLLRSALGSAGLDSDEVGALECHGTGTALGDPIEVGAIHSVRSAKNALVTERVLYLGAAKSNHGHLEAAAGFAGLMKVAAALKFRQVPPNIHFKELNPHIFLGSRLAIAEHSDVNGAMGVSSFGFGGTNSHALLRAPQPKSVPRRVALLFTGMGSHLPGMGKELYHQDEAFKMALDRCARLLEGTLDLMEVLFSPEAMQRYDQSSVLSQLGVFCLEFALSEAWRARGLQPFAVLGHSLGEYTAAVVAGVLSLEDALRVLAKRGELLDKLPSDGEMVSLKASSVAVENALRELTDLPGAAVIAAINTPEQTVISGHKAAVQLLCQKLGAKSTALRIPRAMHSPLMAPILPELGDVLASCKLSLPKVQFVSCLTGNEASQELLDVQHWLGQDQAKPVLFWRGVEKLIAMGCDAFLELGPQPVLTQMGRRINPEKLWLSSLQADEADSMLHCARELGVLSCDRPQPLKPVRSLLHPLLGRQNGNCFTLSGEAMGPDSQRMRLFRQHQVGGRVVVPNASHLLLAVAAHLRLEASAAVEFANVSFEQAMMEGQVQCTAHQSYTEVGGDGSVYARFGPCERVSLGQSRIQRLRGWQEACDCQVEGVYQQLQEQGLDYGEAFQTLSNVKMGKSATEGNMFLAQLRDPPRSSWEMALQLLHPALLDGAFQLVALASAHYGQPACLPGAISRAVVSSTASEQLWAGVLVRSHSPFCSDVEIFDEQGQLVVLLEGVSSCFPRMQLFTPTSKELSVGSARMEAAGEWISAVAASIVGHAIEADAPLMASGMDSLSSTEFRNRLVDEGEGLKFPKTLMFDYPTIAAITELVRSQCSQPGEPEAVTRKVSARQSTGSTAVHGLACHLPSGWGLDECWSQWLESKDAIIQIPYARFDLHEVYDADAEAAGNVMYVRHGGFVDGAELFDCGFFGMSPAEVKCIDPQQRMALEMSYIACHHAGRSKRWLLGSNTGVFVGQCNNDWAKFSLDLIPTPYSGPGTHASISSGRISYSLGLRGTSASVDTACSSALVALHFACAELSGLGLSAALCTAVQLNLIAEPFIVPCKAHMLSPDGRCKTFNASADGYARGEGCGSAFLEKGESGPLPVVAATACNQDGRSSTLTAPNGPAQQEVIRQALGRAELLGSELGLVECHGTGTALGDPIEVGALKVMLGDRERPLQLCSVKTNIGHLEGPAGMGGFVKSMLVLQHRLAPPNIHFAKLNPVIDLDFPAEIPLTPQPVNLLASGLSSFGFGGTNAHVTCKAGEHKEVEVKQRRVAFLFTGQGSQRLGMGQELYRREESFRLALDRCDEVLKPLLDVPLLDVLWKDEHCDLLNHTKYSQPAIFSIQYALLEMWRQKGVEPCAVLGHSVGEFAAAVASQVLPLAEALRLVAARGRLIAELCEDDAGGMTACFAAEEKVLQAMAQEDSGQVSVAAVNGPQLTVVSGCRAVVKKVVEATGANHRELKVSHAFHSPLMAPMLDAFRREMSGTQFGQPKVAFISTVTGQEETEAITTPEYWVSHALQTVRFANAMMSLASLSSDQGPEAYLEIGPEPTLVKMGRRCVNALPKDWPWLHSLESENREEESVHAALSMLSHPALRFQRQAFPWRDVALRLVKNRQSADRDFFEVALRGDLFELATSQQLHGQLVVPPGLLLEMVAEAARTLEREVLMEDVEMTWPLALAKDGDCAEHEVTIGLVVNDKHFEIHSRCVGTDKWTKHCVGCLGGPAPQTDPQPKLEGEPCALYSRLESYGLQVGPQLQICQQAVFQNQDLVCRLKLDLSSQGFVVHPFLLEATLHSAMAAAQCLMVFAGVKRIAILADAPSRDLILQVCTTHSTEQVQVCTCQVFAEGKLLWRLEDVLLRKVLPEQIQRALVASLPRSQVSFFEVKWEETLALDAFQPKPGERWLFQAPTPVLDSARELFGAPHSFGEPCKGAEGRFSHYIYIPAEEDPLAALCTGLALIQRAQGHRKKPQVWFILRGTQALHPRLMRGHPLPWHSGLWGLARCLRLEVPTSVCGCIDLGLCKDEEVMPRLRGATAAPELLLHEGRCFVPRLEDSTETFHGLGLRLASDAAYAITGGTGGLGLRFALFLAERGARHLLLMSRGGKIADPASSDAVQKIKTLASATVVRCDVADPDSLAACLRGAQERQPVKGVLHAAGLLDDHLIMDMQPCHIAPVLKPKMDGSVNLHTALGDGLDFFVLFSSVASMLGSAGQANYCAANSFVDAFSSFRRGQGLAATALQWGPWAEVGMAARSGTTESGGFLRQDPNASLQAMALVLSTQKPVVGVARIDWASFLATQPEVPDLLDNFKHHKKEVIGEVSEDLVISTIKDALCNVLGHSDLDFTMPLMDMGLDSLSSMEFRNRLQASVRDLRVAPTVLQDFPTLRELASHVLARCDASLSPGSPCSPCSPRSEDRMQLWGAQSIQYNDSVVDNPPARPRPARFDLFSPSILLAGLGVQKAAYLHEFAVQLFWRSPDSNMARHGRIHCHRQASVAKIAVASHNELWNWQILHFQVPWAFIFP</sequence>
<feature type="domain" description="Carrier" evidence="5">
    <location>
        <begin position="1127"/>
        <end position="1206"/>
    </location>
</feature>
<dbReference type="GO" id="GO:0031177">
    <property type="term" value="F:phosphopantetheine binding"/>
    <property type="evidence" value="ECO:0007669"/>
    <property type="project" value="InterPro"/>
</dbReference>
<dbReference type="Gene3D" id="3.40.366.10">
    <property type="entry name" value="Malonyl-Coenzyme A Acyl Carrier Protein, domain 2"/>
    <property type="match status" value="2"/>
</dbReference>
<evidence type="ECO:0000313" key="9">
    <source>
        <dbReference type="Proteomes" id="UP001178507"/>
    </source>
</evidence>
<evidence type="ECO:0000256" key="3">
    <source>
        <dbReference type="ARBA" id="ARBA00022679"/>
    </source>
</evidence>
<evidence type="ECO:0000256" key="2">
    <source>
        <dbReference type="ARBA" id="ARBA00022553"/>
    </source>
</evidence>
<dbReference type="SUPFAM" id="SSF51735">
    <property type="entry name" value="NAD(P)-binding Rossmann-fold domains"/>
    <property type="match status" value="2"/>
</dbReference>
<dbReference type="PANTHER" id="PTHR43775:SF37">
    <property type="entry name" value="SI:DKEY-61P9.11"/>
    <property type="match status" value="1"/>
</dbReference>
<dbReference type="Pfam" id="PF00109">
    <property type="entry name" value="ketoacyl-synt"/>
    <property type="match status" value="2"/>
</dbReference>
<dbReference type="GO" id="GO:0004312">
    <property type="term" value="F:fatty acid synthase activity"/>
    <property type="evidence" value="ECO:0007669"/>
    <property type="project" value="TreeGrafter"/>
</dbReference>
<dbReference type="PROSITE" id="PS00606">
    <property type="entry name" value="KS3_1"/>
    <property type="match status" value="2"/>
</dbReference>
<dbReference type="GO" id="GO:0044550">
    <property type="term" value="P:secondary metabolite biosynthetic process"/>
    <property type="evidence" value="ECO:0007669"/>
    <property type="project" value="UniProtKB-ARBA"/>
</dbReference>
<dbReference type="InterPro" id="IPR057326">
    <property type="entry name" value="KR_dom"/>
</dbReference>
<dbReference type="SMART" id="SM00827">
    <property type="entry name" value="PKS_AT"/>
    <property type="match status" value="2"/>
</dbReference>
<dbReference type="SUPFAM" id="SSF53901">
    <property type="entry name" value="Thiolase-like"/>
    <property type="match status" value="2"/>
</dbReference>
<dbReference type="Proteomes" id="UP001178507">
    <property type="component" value="Unassembled WGS sequence"/>
</dbReference>
<keyword evidence="1" id="KW-0596">Phosphopantetheine</keyword>
<dbReference type="SMART" id="SM00826">
    <property type="entry name" value="PKS_DH"/>
    <property type="match status" value="1"/>
</dbReference>
<dbReference type="EMBL" id="CAUJNA010000789">
    <property type="protein sequence ID" value="CAJ1381210.1"/>
    <property type="molecule type" value="Genomic_DNA"/>
</dbReference>
<dbReference type="InterPro" id="IPR050091">
    <property type="entry name" value="PKS_NRPS_Biosynth_Enz"/>
</dbReference>
<feature type="active site" description="Proton acceptor; for dehydratase activity" evidence="4">
    <location>
        <position position="886"/>
    </location>
</feature>
<feature type="domain" description="Carrier" evidence="5">
    <location>
        <begin position="2693"/>
        <end position="2769"/>
    </location>
</feature>
<dbReference type="Gene3D" id="3.10.129.110">
    <property type="entry name" value="Polyketide synthase dehydratase"/>
    <property type="match status" value="2"/>
</dbReference>
<dbReference type="InterPro" id="IPR014043">
    <property type="entry name" value="Acyl_transferase_dom"/>
</dbReference>
<feature type="domain" description="PKS/mFAS DH" evidence="7">
    <location>
        <begin position="1979"/>
        <end position="2241"/>
    </location>
</feature>
<keyword evidence="2" id="KW-0597">Phosphoprotein</keyword>
<dbReference type="InterPro" id="IPR049900">
    <property type="entry name" value="PKS_mFAS_DH"/>
</dbReference>
<dbReference type="PROSITE" id="PS50075">
    <property type="entry name" value="CARRIER"/>
    <property type="match status" value="3"/>
</dbReference>
<organism evidence="8 9">
    <name type="scientific">Effrenium voratum</name>
    <dbReference type="NCBI Taxonomy" id="2562239"/>
    <lineage>
        <taxon>Eukaryota</taxon>
        <taxon>Sar</taxon>
        <taxon>Alveolata</taxon>
        <taxon>Dinophyceae</taxon>
        <taxon>Suessiales</taxon>
        <taxon>Symbiodiniaceae</taxon>
        <taxon>Effrenium</taxon>
    </lineage>
</organism>
<dbReference type="SUPFAM" id="SSF47336">
    <property type="entry name" value="ACP-like"/>
    <property type="match status" value="3"/>
</dbReference>
<dbReference type="Pfam" id="PF08659">
    <property type="entry name" value="KR"/>
    <property type="match status" value="1"/>
</dbReference>
<dbReference type="InterPro" id="IPR013968">
    <property type="entry name" value="PKS_KR"/>
</dbReference>
<keyword evidence="9" id="KW-1185">Reference proteome</keyword>
<dbReference type="SUPFAM" id="SSF52151">
    <property type="entry name" value="FabD/lysophospholipase-like"/>
    <property type="match status" value="2"/>
</dbReference>
<dbReference type="Pfam" id="PF00698">
    <property type="entry name" value="Acyl_transf_1"/>
    <property type="match status" value="2"/>
</dbReference>
<dbReference type="InterPro" id="IPR014030">
    <property type="entry name" value="Ketoacyl_synth_N"/>
</dbReference>
<gene>
    <name evidence="8" type="ORF">EVOR1521_LOCUS8969</name>
</gene>
<evidence type="ECO:0000256" key="4">
    <source>
        <dbReference type="PROSITE-ProRule" id="PRU01363"/>
    </source>
</evidence>